<dbReference type="AlphaFoldDB" id="A0A9D4ICM4"/>
<sequence>MFYKTAPRQCSLDYTEPTKYVRKPAKCERGFDHMRPLCPHLAKGIVDIIGSNLLIKFHEDRKINVASRVLTRNVNARVFKNQMETGGQRTKTNPKTSPEQSAIVQLVREINKPYVLTMFHDDQAKNVTCIVFDHKVSLYHVFLLIGTIYNIFTKFHDDSAKHETNVLTKFHEHWAKNVITCFHYIHIEKNAPHTGGHVVSPIWTIFELV</sequence>
<evidence type="ECO:0000313" key="2">
    <source>
        <dbReference type="Proteomes" id="UP000828390"/>
    </source>
</evidence>
<name>A0A9D4ICM4_DREPO</name>
<protein>
    <submittedName>
        <fullName evidence="1">Uncharacterized protein</fullName>
    </submittedName>
</protein>
<keyword evidence="2" id="KW-1185">Reference proteome</keyword>
<dbReference type="Proteomes" id="UP000828390">
    <property type="component" value="Unassembled WGS sequence"/>
</dbReference>
<organism evidence="1 2">
    <name type="scientific">Dreissena polymorpha</name>
    <name type="common">Zebra mussel</name>
    <name type="synonym">Mytilus polymorpha</name>
    <dbReference type="NCBI Taxonomy" id="45954"/>
    <lineage>
        <taxon>Eukaryota</taxon>
        <taxon>Metazoa</taxon>
        <taxon>Spiralia</taxon>
        <taxon>Lophotrochozoa</taxon>
        <taxon>Mollusca</taxon>
        <taxon>Bivalvia</taxon>
        <taxon>Autobranchia</taxon>
        <taxon>Heteroconchia</taxon>
        <taxon>Euheterodonta</taxon>
        <taxon>Imparidentia</taxon>
        <taxon>Neoheterodontei</taxon>
        <taxon>Myida</taxon>
        <taxon>Dreissenoidea</taxon>
        <taxon>Dreissenidae</taxon>
        <taxon>Dreissena</taxon>
    </lineage>
</organism>
<proteinExistence type="predicted"/>
<accession>A0A9D4ICM4</accession>
<dbReference type="EMBL" id="JAIWYP010000009">
    <property type="protein sequence ID" value="KAH3770391.1"/>
    <property type="molecule type" value="Genomic_DNA"/>
</dbReference>
<reference evidence="1" key="2">
    <citation type="submission" date="2020-11" db="EMBL/GenBank/DDBJ databases">
        <authorList>
            <person name="McCartney M.A."/>
            <person name="Auch B."/>
            <person name="Kono T."/>
            <person name="Mallez S."/>
            <person name="Becker A."/>
            <person name="Gohl D.M."/>
            <person name="Silverstein K.A.T."/>
            <person name="Koren S."/>
            <person name="Bechman K.B."/>
            <person name="Herman A."/>
            <person name="Abrahante J.E."/>
            <person name="Garbe J."/>
        </authorList>
    </citation>
    <scope>NUCLEOTIDE SEQUENCE</scope>
    <source>
        <strain evidence="1">Duluth1</strain>
        <tissue evidence="1">Whole animal</tissue>
    </source>
</reference>
<comment type="caution">
    <text evidence="1">The sequence shown here is derived from an EMBL/GenBank/DDBJ whole genome shotgun (WGS) entry which is preliminary data.</text>
</comment>
<gene>
    <name evidence="1" type="ORF">DPMN_171676</name>
</gene>
<reference evidence="1" key="1">
    <citation type="journal article" date="2019" name="bioRxiv">
        <title>The Genome of the Zebra Mussel, Dreissena polymorpha: A Resource for Invasive Species Research.</title>
        <authorList>
            <person name="McCartney M.A."/>
            <person name="Auch B."/>
            <person name="Kono T."/>
            <person name="Mallez S."/>
            <person name="Zhang Y."/>
            <person name="Obille A."/>
            <person name="Becker A."/>
            <person name="Abrahante J.E."/>
            <person name="Garbe J."/>
            <person name="Badalamenti J.P."/>
            <person name="Herman A."/>
            <person name="Mangelson H."/>
            <person name="Liachko I."/>
            <person name="Sullivan S."/>
            <person name="Sone E.D."/>
            <person name="Koren S."/>
            <person name="Silverstein K.A.T."/>
            <person name="Beckman K.B."/>
            <person name="Gohl D.M."/>
        </authorList>
    </citation>
    <scope>NUCLEOTIDE SEQUENCE</scope>
    <source>
        <strain evidence="1">Duluth1</strain>
        <tissue evidence="1">Whole animal</tissue>
    </source>
</reference>
<evidence type="ECO:0000313" key="1">
    <source>
        <dbReference type="EMBL" id="KAH3770391.1"/>
    </source>
</evidence>